<evidence type="ECO:0000313" key="8">
    <source>
        <dbReference type="EMBL" id="VEN47873.1"/>
    </source>
</evidence>
<sequence>MGRKCAVPDCYTGYRNTKEKAPLYRVPDDNILLTKWQEAIARADRLITPNDFVCAKHFRNDDLLTQRIIKDVVETYQRPRLRPDAIPSIFPDPPESIHGMVRKRRKLSAYESMKEQNKNDVNEKTDSDTSVTDQIVEKITEKSAEEASISTITSEIMIKEEIELPAETDVPKKDPIVNSNGEFCCDQCNYKTKWQTNLITHKVVHSTVYLHCEICPHYSTKWKSVMKNHMKTKHSLHKEIYVCEICRFESVSKEYMKKHKMNHSKQGATVPIDSTEMSKYYRCTICTFQDVSKLVVLSHIENVHKGFVAKGVSENKGIGSNSEGKRYFPCLSCSYKATSEMGLENHFNYVHKIIVKTEAPCEGESNGDQTDANYFPCLHCSYIGKSKSDTLNHLGALHQGVTVKKEPVCDDPVGHGKQSGINQSVQKKVSDSDYNLDSPNNHVVYIKTEIEDS</sequence>
<dbReference type="Proteomes" id="UP000410492">
    <property type="component" value="Unassembled WGS sequence"/>
</dbReference>
<evidence type="ECO:0000313" key="9">
    <source>
        <dbReference type="Proteomes" id="UP000410492"/>
    </source>
</evidence>
<dbReference type="GO" id="GO:0008270">
    <property type="term" value="F:zinc ion binding"/>
    <property type="evidence" value="ECO:0007669"/>
    <property type="project" value="UniProtKB-KW"/>
</dbReference>
<dbReference type="InterPro" id="IPR006612">
    <property type="entry name" value="THAP_Znf"/>
</dbReference>
<reference evidence="8 9" key="1">
    <citation type="submission" date="2019-01" db="EMBL/GenBank/DDBJ databases">
        <authorList>
            <person name="Sayadi A."/>
        </authorList>
    </citation>
    <scope>NUCLEOTIDE SEQUENCE [LARGE SCALE GENOMIC DNA]</scope>
</reference>
<gene>
    <name evidence="8" type="ORF">CALMAC_LOCUS9530</name>
</gene>
<evidence type="ECO:0000256" key="1">
    <source>
        <dbReference type="ARBA" id="ARBA00022723"/>
    </source>
</evidence>
<dbReference type="GO" id="GO:0003677">
    <property type="term" value="F:DNA binding"/>
    <property type="evidence" value="ECO:0007669"/>
    <property type="project" value="UniProtKB-UniRule"/>
</dbReference>
<dbReference type="Gene3D" id="3.30.160.60">
    <property type="entry name" value="Classic Zinc Finger"/>
    <property type="match status" value="2"/>
</dbReference>
<evidence type="ECO:0000256" key="4">
    <source>
        <dbReference type="ARBA" id="ARBA00023125"/>
    </source>
</evidence>
<organism evidence="8 9">
    <name type="scientific">Callosobruchus maculatus</name>
    <name type="common">Southern cowpea weevil</name>
    <name type="synonym">Pulse bruchid</name>
    <dbReference type="NCBI Taxonomy" id="64391"/>
    <lineage>
        <taxon>Eukaryota</taxon>
        <taxon>Metazoa</taxon>
        <taxon>Ecdysozoa</taxon>
        <taxon>Arthropoda</taxon>
        <taxon>Hexapoda</taxon>
        <taxon>Insecta</taxon>
        <taxon>Pterygota</taxon>
        <taxon>Neoptera</taxon>
        <taxon>Endopterygota</taxon>
        <taxon>Coleoptera</taxon>
        <taxon>Polyphaga</taxon>
        <taxon>Cucujiformia</taxon>
        <taxon>Chrysomeloidea</taxon>
        <taxon>Chrysomelidae</taxon>
        <taxon>Bruchinae</taxon>
        <taxon>Bruchini</taxon>
        <taxon>Callosobruchus</taxon>
    </lineage>
</organism>
<dbReference type="AlphaFoldDB" id="A0A653CJC7"/>
<dbReference type="PANTHER" id="PTHR46927">
    <property type="entry name" value="AGAP005574-PA"/>
    <property type="match status" value="1"/>
</dbReference>
<keyword evidence="3" id="KW-0862">Zinc</keyword>
<dbReference type="Pfam" id="PF05485">
    <property type="entry name" value="THAP"/>
    <property type="match status" value="1"/>
</dbReference>
<name>A0A653CJC7_CALMS</name>
<proteinExistence type="predicted"/>
<keyword evidence="2 5" id="KW-0863">Zinc-finger</keyword>
<dbReference type="OrthoDB" id="6764673at2759"/>
<dbReference type="SMART" id="SM00355">
    <property type="entry name" value="ZnF_C2H2"/>
    <property type="match status" value="6"/>
</dbReference>
<feature type="compositionally biased region" description="Polar residues" evidence="6">
    <location>
        <begin position="419"/>
        <end position="433"/>
    </location>
</feature>
<protein>
    <recommendedName>
        <fullName evidence="7">THAP-type domain-containing protein</fullName>
    </recommendedName>
</protein>
<feature type="domain" description="THAP-type" evidence="7">
    <location>
        <begin position="1"/>
        <end position="90"/>
    </location>
</feature>
<evidence type="ECO:0000256" key="3">
    <source>
        <dbReference type="ARBA" id="ARBA00022833"/>
    </source>
</evidence>
<evidence type="ECO:0000259" key="7">
    <source>
        <dbReference type="PROSITE" id="PS50950"/>
    </source>
</evidence>
<dbReference type="PROSITE" id="PS50950">
    <property type="entry name" value="ZF_THAP"/>
    <property type="match status" value="1"/>
</dbReference>
<dbReference type="SMART" id="SM00980">
    <property type="entry name" value="THAP"/>
    <property type="match status" value="1"/>
</dbReference>
<dbReference type="EMBL" id="CAACVG010007973">
    <property type="protein sequence ID" value="VEN47873.1"/>
    <property type="molecule type" value="Genomic_DNA"/>
</dbReference>
<dbReference type="InterPro" id="IPR013087">
    <property type="entry name" value="Znf_C2H2_type"/>
</dbReference>
<dbReference type="InterPro" id="IPR052224">
    <property type="entry name" value="THAP_domain_protein"/>
</dbReference>
<accession>A0A653CJC7</accession>
<dbReference type="InterPro" id="IPR038441">
    <property type="entry name" value="THAP_Znf_sf"/>
</dbReference>
<dbReference type="PANTHER" id="PTHR46927:SF3">
    <property type="entry name" value="THAP-TYPE DOMAIN-CONTAINING PROTEIN"/>
    <property type="match status" value="1"/>
</dbReference>
<evidence type="ECO:0000256" key="6">
    <source>
        <dbReference type="SAM" id="MobiDB-lite"/>
    </source>
</evidence>
<evidence type="ECO:0000256" key="2">
    <source>
        <dbReference type="ARBA" id="ARBA00022771"/>
    </source>
</evidence>
<dbReference type="SUPFAM" id="SSF57716">
    <property type="entry name" value="Glucocorticoid receptor-like (DNA-binding domain)"/>
    <property type="match status" value="1"/>
</dbReference>
<keyword evidence="4 5" id="KW-0238">DNA-binding</keyword>
<keyword evidence="9" id="KW-1185">Reference proteome</keyword>
<dbReference type="SMART" id="SM00692">
    <property type="entry name" value="DM3"/>
    <property type="match status" value="1"/>
</dbReference>
<feature type="region of interest" description="Disordered" evidence="6">
    <location>
        <begin position="413"/>
        <end position="433"/>
    </location>
</feature>
<keyword evidence="1" id="KW-0479">Metal-binding</keyword>
<dbReference type="Gene3D" id="6.20.210.20">
    <property type="entry name" value="THAP domain"/>
    <property type="match status" value="1"/>
</dbReference>
<evidence type="ECO:0000256" key="5">
    <source>
        <dbReference type="PROSITE-ProRule" id="PRU00309"/>
    </source>
</evidence>